<evidence type="ECO:0000256" key="2">
    <source>
        <dbReference type="ARBA" id="ARBA00022553"/>
    </source>
</evidence>
<keyword evidence="2" id="KW-0597">Phosphoprotein</keyword>
<evidence type="ECO:0000256" key="4">
    <source>
        <dbReference type="SAM" id="MobiDB-lite"/>
    </source>
</evidence>
<keyword evidence="3" id="KW-0650">Protein phosphatase inhibitor</keyword>
<comment type="caution">
    <text evidence="5">The sequence shown here is derived from an EMBL/GenBank/DDBJ whole genome shotgun (WGS) entry which is preliminary data.</text>
</comment>
<reference evidence="5" key="1">
    <citation type="submission" date="2022-03" db="EMBL/GenBank/DDBJ databases">
        <authorList>
            <person name="Martin C."/>
        </authorList>
    </citation>
    <scope>NUCLEOTIDE SEQUENCE</scope>
</reference>
<dbReference type="OrthoDB" id="8193882at2759"/>
<evidence type="ECO:0000256" key="3">
    <source>
        <dbReference type="ARBA" id="ARBA00023272"/>
    </source>
</evidence>
<dbReference type="InterPro" id="IPR036658">
    <property type="entry name" value="CPI-17_sf"/>
</dbReference>
<proteinExistence type="inferred from homology"/>
<evidence type="ECO:0008006" key="7">
    <source>
        <dbReference type="Google" id="ProtNLM"/>
    </source>
</evidence>
<dbReference type="GO" id="GO:0005737">
    <property type="term" value="C:cytoplasm"/>
    <property type="evidence" value="ECO:0007669"/>
    <property type="project" value="InterPro"/>
</dbReference>
<accession>A0A8S4PHC7</accession>
<dbReference type="AlphaFoldDB" id="A0A8S4PHC7"/>
<dbReference type="GO" id="GO:0004865">
    <property type="term" value="F:protein serine/threonine phosphatase inhibitor activity"/>
    <property type="evidence" value="ECO:0007669"/>
    <property type="project" value="TreeGrafter"/>
</dbReference>
<evidence type="ECO:0000256" key="1">
    <source>
        <dbReference type="ARBA" id="ARBA00005483"/>
    </source>
</evidence>
<protein>
    <recommendedName>
        <fullName evidence="7">Protein phosphatase 1 regulatory subunit 14B</fullName>
    </recommendedName>
</protein>
<sequence length="176" mass="20361">TFQLLRSEQHGNTLVMSSSSYDLPPTYNSDRNFSGTNNSAPPGTYTSADQMEQNTANGQSNHESPTSPRHLSFIEPNSKQDERKKILTMRYGKDQMNLIKKRLRVEFWMHEELEKLFGCKGHETYDADVDLDDILDLETDQERYQYLTKEIINTPKSSPQDIHNFITELLKKVNTL</sequence>
<dbReference type="SUPFAM" id="SSF81790">
    <property type="entry name" value="Myosin phosphatase inhibitor 17kDa protein, CPI-17"/>
    <property type="match status" value="1"/>
</dbReference>
<dbReference type="PANTHER" id="PTHR16188">
    <property type="entry name" value="PROTEIN PHOSPHATASE 1 INHIBITOR POTENTIATED BY PROTEIN KINASE C"/>
    <property type="match status" value="1"/>
</dbReference>
<evidence type="ECO:0000313" key="5">
    <source>
        <dbReference type="EMBL" id="CAH1792598.1"/>
    </source>
</evidence>
<dbReference type="Pfam" id="PF05361">
    <property type="entry name" value="PP1_inhibitor"/>
    <property type="match status" value="1"/>
</dbReference>
<dbReference type="EMBL" id="CAIIXF020000008">
    <property type="protein sequence ID" value="CAH1792598.1"/>
    <property type="molecule type" value="Genomic_DNA"/>
</dbReference>
<dbReference type="InterPro" id="IPR008025">
    <property type="entry name" value="CPI-17"/>
</dbReference>
<dbReference type="Proteomes" id="UP000749559">
    <property type="component" value="Unassembled WGS sequence"/>
</dbReference>
<dbReference type="PANTHER" id="PTHR16188:SF14">
    <property type="entry name" value="GEO07393P1"/>
    <property type="match status" value="1"/>
</dbReference>
<feature type="compositionally biased region" description="Polar residues" evidence="4">
    <location>
        <begin position="15"/>
        <end position="69"/>
    </location>
</feature>
<name>A0A8S4PHC7_OWEFU</name>
<feature type="non-terminal residue" evidence="5">
    <location>
        <position position="1"/>
    </location>
</feature>
<keyword evidence="6" id="KW-1185">Reference proteome</keyword>
<gene>
    <name evidence="5" type="ORF">OFUS_LOCUS17543</name>
</gene>
<organism evidence="5 6">
    <name type="scientific">Owenia fusiformis</name>
    <name type="common">Polychaete worm</name>
    <dbReference type="NCBI Taxonomy" id="6347"/>
    <lineage>
        <taxon>Eukaryota</taxon>
        <taxon>Metazoa</taxon>
        <taxon>Spiralia</taxon>
        <taxon>Lophotrochozoa</taxon>
        <taxon>Annelida</taxon>
        <taxon>Polychaeta</taxon>
        <taxon>Sedentaria</taxon>
        <taxon>Canalipalpata</taxon>
        <taxon>Sabellida</taxon>
        <taxon>Oweniida</taxon>
        <taxon>Oweniidae</taxon>
        <taxon>Owenia</taxon>
    </lineage>
</organism>
<dbReference type="Gene3D" id="1.10.150.220">
    <property type="entry name" value="CPI-17"/>
    <property type="match status" value="1"/>
</dbReference>
<comment type="similarity">
    <text evidence="1">Belongs to the PP1 inhibitor family.</text>
</comment>
<feature type="region of interest" description="Disordered" evidence="4">
    <location>
        <begin position="15"/>
        <end position="79"/>
    </location>
</feature>
<evidence type="ECO:0000313" key="6">
    <source>
        <dbReference type="Proteomes" id="UP000749559"/>
    </source>
</evidence>